<evidence type="ECO:0000256" key="1">
    <source>
        <dbReference type="ARBA" id="ARBA00023002"/>
    </source>
</evidence>
<dbReference type="InterPro" id="IPR036291">
    <property type="entry name" value="NAD(P)-bd_dom_sf"/>
</dbReference>
<evidence type="ECO:0000259" key="4">
    <source>
        <dbReference type="Pfam" id="PF08125"/>
    </source>
</evidence>
<dbReference type="RefSeq" id="WP_231819325.1">
    <property type="nucleotide sequence ID" value="NZ_CP082781.1"/>
</dbReference>
<dbReference type="SUPFAM" id="SSF48179">
    <property type="entry name" value="6-phosphogluconate dehydrogenase C-terminal domain-like"/>
    <property type="match status" value="1"/>
</dbReference>
<evidence type="ECO:0000259" key="3">
    <source>
        <dbReference type="Pfam" id="PF01232"/>
    </source>
</evidence>
<keyword evidence="1" id="KW-0560">Oxidoreductase</keyword>
<proteinExistence type="predicted"/>
<dbReference type="Proteomes" id="UP001199642">
    <property type="component" value="Chromosome"/>
</dbReference>
<dbReference type="InterPro" id="IPR000669">
    <property type="entry name" value="Mannitol_DH"/>
</dbReference>
<name>A0ABY3RQF4_9MICO</name>
<dbReference type="InterPro" id="IPR013118">
    <property type="entry name" value="Mannitol_DH_C"/>
</dbReference>
<evidence type="ECO:0000256" key="2">
    <source>
        <dbReference type="ARBA" id="ARBA00048615"/>
    </source>
</evidence>
<gene>
    <name evidence="5" type="ORF">K8F61_12340</name>
</gene>
<feature type="domain" description="Mannitol dehydrogenase N-terminal" evidence="3">
    <location>
        <begin position="24"/>
        <end position="243"/>
    </location>
</feature>
<comment type="catalytic activity">
    <reaction evidence="2">
        <text>D-mannitol 1-phosphate + NAD(+) = beta-D-fructose 6-phosphate + NADH + H(+)</text>
        <dbReference type="Rhea" id="RHEA:19661"/>
        <dbReference type="ChEBI" id="CHEBI:15378"/>
        <dbReference type="ChEBI" id="CHEBI:57540"/>
        <dbReference type="ChEBI" id="CHEBI:57634"/>
        <dbReference type="ChEBI" id="CHEBI:57945"/>
        <dbReference type="ChEBI" id="CHEBI:61381"/>
        <dbReference type="EC" id="1.1.1.17"/>
    </reaction>
</comment>
<accession>A0ABY3RQF4</accession>
<organism evidence="5 6">
    <name type="scientific">Microbacterium resistens</name>
    <dbReference type="NCBI Taxonomy" id="156977"/>
    <lineage>
        <taxon>Bacteria</taxon>
        <taxon>Bacillati</taxon>
        <taxon>Actinomycetota</taxon>
        <taxon>Actinomycetes</taxon>
        <taxon>Micrococcales</taxon>
        <taxon>Microbacteriaceae</taxon>
        <taxon>Microbacterium</taxon>
    </lineage>
</organism>
<dbReference type="InterPro" id="IPR013328">
    <property type="entry name" value="6PGD_dom2"/>
</dbReference>
<dbReference type="PRINTS" id="PR00084">
    <property type="entry name" value="MTLDHDRGNASE"/>
</dbReference>
<dbReference type="InterPro" id="IPR013131">
    <property type="entry name" value="Mannitol_DH_N"/>
</dbReference>
<dbReference type="InterPro" id="IPR050988">
    <property type="entry name" value="Mannitol_DH/Oxidoreductase"/>
</dbReference>
<dbReference type="Pfam" id="PF08125">
    <property type="entry name" value="Mannitol_dh_C"/>
    <property type="match status" value="1"/>
</dbReference>
<protein>
    <submittedName>
        <fullName evidence="5">Mannitol dehydrogenase family protein</fullName>
    </submittedName>
</protein>
<feature type="domain" description="Mannitol dehydrogenase C-terminal" evidence="4">
    <location>
        <begin position="254"/>
        <end position="363"/>
    </location>
</feature>
<dbReference type="Gene3D" id="3.40.50.720">
    <property type="entry name" value="NAD(P)-binding Rossmann-like Domain"/>
    <property type="match status" value="1"/>
</dbReference>
<reference evidence="5 6" key="1">
    <citation type="submission" date="2023-01" db="EMBL/GenBank/DDBJ databases">
        <title>Characterization of estradiol degrading bacteria Microbacterium sp. MZT7 and reveal degrading genes through genome analysis.</title>
        <authorList>
            <person name="Hao P."/>
            <person name="Gao Y."/>
        </authorList>
    </citation>
    <scope>NUCLEOTIDE SEQUENCE [LARGE SCALE GENOMIC DNA]</scope>
    <source>
        <strain evidence="5 6">MZT7</strain>
    </source>
</reference>
<dbReference type="EMBL" id="CP082781">
    <property type="protein sequence ID" value="UGS25465.1"/>
    <property type="molecule type" value="Genomic_DNA"/>
</dbReference>
<dbReference type="PANTHER" id="PTHR43362:SF1">
    <property type="entry name" value="MANNITOL DEHYDROGENASE 2-RELATED"/>
    <property type="match status" value="1"/>
</dbReference>
<sequence length="415" mass="44279">MTGAGERPGVGASLSRTRPAAPVRVAHLGLGAFHRAHQAWYTQRANDAARDEGWGIASFTGRSSAAADRLRLTGGVYTLLGRSAEGDRAERIESIVRAVPGADDRAWQDTVADPNVGVLTVTVTEAGYGPASGPPARIAAALLARADRGADPIAVVSCDNLLGNGRVLRQAVRAAAAAHADRVDEAATFVDTVVDRITPAVTNADLAVVRELTGHDDPSAVVTEPFAEWVLAGDFPSGRPAWEAAGARIVADAAPYEERKLWLLNAGHSVLAAAGRLRGYETVAEAFEDPELRDGVEALWDEQREVIDLPAREVDDWLTALRIRFTNPRIAHRLDQIRRDSTVKIPLRVLAPLRRRREAGLPPGDAQLAALDAWVRSVVELPPTDDATSALASELAAVEPADRVRTVVDRLSPGL</sequence>
<evidence type="ECO:0000313" key="5">
    <source>
        <dbReference type="EMBL" id="UGS25465.1"/>
    </source>
</evidence>
<evidence type="ECO:0000313" key="6">
    <source>
        <dbReference type="Proteomes" id="UP001199642"/>
    </source>
</evidence>
<dbReference type="PANTHER" id="PTHR43362">
    <property type="entry name" value="MANNITOL DEHYDROGENASE DSF1-RELATED"/>
    <property type="match status" value="1"/>
</dbReference>
<keyword evidence="6" id="KW-1185">Reference proteome</keyword>
<dbReference type="Pfam" id="PF01232">
    <property type="entry name" value="Mannitol_dh"/>
    <property type="match status" value="1"/>
</dbReference>
<dbReference type="InterPro" id="IPR008927">
    <property type="entry name" value="6-PGluconate_DH-like_C_sf"/>
</dbReference>
<dbReference type="Gene3D" id="1.10.1040.10">
    <property type="entry name" value="N-(1-d-carboxylethyl)-l-norvaline Dehydrogenase, domain 2"/>
    <property type="match status" value="1"/>
</dbReference>
<dbReference type="SUPFAM" id="SSF51735">
    <property type="entry name" value="NAD(P)-binding Rossmann-fold domains"/>
    <property type="match status" value="1"/>
</dbReference>